<dbReference type="GO" id="GO:0033946">
    <property type="term" value="F:xyloglucan-specific endo-beta-1,4-glucanase activity"/>
    <property type="evidence" value="ECO:0007669"/>
    <property type="project" value="UniProtKB-EC"/>
</dbReference>
<dbReference type="InterPro" id="IPR013320">
    <property type="entry name" value="ConA-like_dom_sf"/>
</dbReference>
<keyword evidence="6" id="KW-0326">Glycosidase</keyword>
<evidence type="ECO:0000313" key="8">
    <source>
        <dbReference type="EMBL" id="KIV90837.1"/>
    </source>
</evidence>
<dbReference type="InterPro" id="IPR002594">
    <property type="entry name" value="GH12"/>
</dbReference>
<evidence type="ECO:0000256" key="4">
    <source>
        <dbReference type="ARBA" id="ARBA00041304"/>
    </source>
</evidence>
<evidence type="ECO:0000256" key="2">
    <source>
        <dbReference type="ARBA" id="ARBA00037012"/>
    </source>
</evidence>
<dbReference type="OMA" id="FEVMVWF"/>
<comment type="similarity">
    <text evidence="1 6">Belongs to the glycosyl hydrolase 12 (cellulase H) family.</text>
</comment>
<evidence type="ECO:0000256" key="6">
    <source>
        <dbReference type="RuleBase" id="RU361163"/>
    </source>
</evidence>
<dbReference type="Pfam" id="PF01670">
    <property type="entry name" value="Glyco_hydro_12"/>
    <property type="match status" value="1"/>
</dbReference>
<evidence type="ECO:0000256" key="7">
    <source>
        <dbReference type="SAM" id="Phobius"/>
    </source>
</evidence>
<dbReference type="GO" id="GO:0008810">
    <property type="term" value="F:cellulase activity"/>
    <property type="evidence" value="ECO:0007669"/>
    <property type="project" value="InterPro"/>
</dbReference>
<keyword evidence="7" id="KW-0812">Transmembrane</keyword>
<dbReference type="PANTHER" id="PTHR34002:SF9">
    <property type="entry name" value="XYLOGLUCAN-SPECIFIC ENDO-BETA-1,4-GLUCANASE A"/>
    <property type="match status" value="1"/>
</dbReference>
<dbReference type="STRING" id="212818.A0A0D1Z7S0"/>
<dbReference type="EC" id="3.2.1.151" evidence="3"/>
<dbReference type="Gene3D" id="2.60.120.180">
    <property type="match status" value="1"/>
</dbReference>
<name>A0A0D1Z7S0_EXOME</name>
<dbReference type="HOGENOM" id="CLU_073364_0_0_1"/>
<proteinExistence type="inferred from homology"/>
<dbReference type="SUPFAM" id="SSF49899">
    <property type="entry name" value="Concanavalin A-like lectins/glucanases"/>
    <property type="match status" value="1"/>
</dbReference>
<dbReference type="GO" id="GO:0000272">
    <property type="term" value="P:polysaccharide catabolic process"/>
    <property type="evidence" value="ECO:0007669"/>
    <property type="project" value="UniProtKB-KW"/>
</dbReference>
<dbReference type="PANTHER" id="PTHR34002">
    <property type="entry name" value="BLR1656 PROTEIN"/>
    <property type="match status" value="1"/>
</dbReference>
<keyword evidence="6" id="KW-0378">Hydrolase</keyword>
<dbReference type="AlphaFoldDB" id="A0A0D1Z7S0"/>
<sequence length="308" mass="33277">MGFRSLVSFGFLILPIAVTLSVLLGLQAFRESRGMPPPFVSHAIEMATYCQRAFGIHPPTQGLEYTLNPNQWGVAEDYNGPGALCMNVSTFANATYPTNTTAPEWSITWSFPPGPETQPVHAFPNIKLDTSNTFPVQISKVSVIDFATEWHYGIGDDKPNNTNVNDLNSVDLNSNVAIDMFLDADPTKATNSSSAKYEVMVWFAVFGPATEPIGLRQGSLKTETVNGTTFNLYTGVNGVGQSVLSWVAQSTVQEFEGDLGPLLQGLTGLGGPTTDDYLGYLAFGSEALSASSNVTFWNPDLRLQILST</sequence>
<dbReference type="OrthoDB" id="89349at2759"/>
<dbReference type="EMBL" id="KN847523">
    <property type="protein sequence ID" value="KIV90837.1"/>
    <property type="molecule type" value="Genomic_DNA"/>
</dbReference>
<keyword evidence="6" id="KW-0119">Carbohydrate metabolism</keyword>
<dbReference type="VEuPathDB" id="FungiDB:PV10_05445"/>
<keyword evidence="9" id="KW-1185">Reference proteome</keyword>
<keyword evidence="7" id="KW-0472">Membrane</keyword>
<evidence type="ECO:0000256" key="1">
    <source>
        <dbReference type="ARBA" id="ARBA00005519"/>
    </source>
</evidence>
<keyword evidence="7" id="KW-1133">Transmembrane helix</keyword>
<keyword evidence="6" id="KW-0624">Polysaccharide degradation</keyword>
<gene>
    <name evidence="8" type="ORF">PV10_05445</name>
</gene>
<feature type="transmembrane region" description="Helical" evidence="7">
    <location>
        <begin position="6"/>
        <end position="26"/>
    </location>
</feature>
<evidence type="ECO:0000256" key="5">
    <source>
        <dbReference type="ARBA" id="ARBA00043018"/>
    </source>
</evidence>
<accession>A0A0D1Z7S0</accession>
<dbReference type="GeneID" id="27323290"/>
<dbReference type="InterPro" id="IPR013319">
    <property type="entry name" value="GH11/12"/>
</dbReference>
<evidence type="ECO:0000313" key="9">
    <source>
        <dbReference type="Proteomes" id="UP000054302"/>
    </source>
</evidence>
<protein>
    <recommendedName>
        <fullName evidence="3">xyloglucan-specific endo-beta-1,4-glucanase</fullName>
        <ecNumber evidence="3">3.2.1.151</ecNumber>
    </recommendedName>
    <alternativeName>
        <fullName evidence="4">Xyloglucanase A</fullName>
    </alternativeName>
    <alternativeName>
        <fullName evidence="5">Xyloglucanendohydrolase A</fullName>
    </alternativeName>
</protein>
<reference evidence="8 9" key="1">
    <citation type="submission" date="2015-01" db="EMBL/GenBank/DDBJ databases">
        <title>The Genome Sequence of Exophiala mesophila CBS40295.</title>
        <authorList>
            <consortium name="The Broad Institute Genomics Platform"/>
            <person name="Cuomo C."/>
            <person name="de Hoog S."/>
            <person name="Gorbushina A."/>
            <person name="Stielow B."/>
            <person name="Teixiera M."/>
            <person name="Abouelleil A."/>
            <person name="Chapman S.B."/>
            <person name="Priest M."/>
            <person name="Young S.K."/>
            <person name="Wortman J."/>
            <person name="Nusbaum C."/>
            <person name="Birren B."/>
        </authorList>
    </citation>
    <scope>NUCLEOTIDE SEQUENCE [LARGE SCALE GENOMIC DNA]</scope>
    <source>
        <strain evidence="8 9">CBS 40295</strain>
    </source>
</reference>
<dbReference type="RefSeq" id="XP_016222411.1">
    <property type="nucleotide sequence ID" value="XM_016370118.1"/>
</dbReference>
<dbReference type="Proteomes" id="UP000054302">
    <property type="component" value="Unassembled WGS sequence"/>
</dbReference>
<organism evidence="8 9">
    <name type="scientific">Exophiala mesophila</name>
    <name type="common">Black yeast-like fungus</name>
    <dbReference type="NCBI Taxonomy" id="212818"/>
    <lineage>
        <taxon>Eukaryota</taxon>
        <taxon>Fungi</taxon>
        <taxon>Dikarya</taxon>
        <taxon>Ascomycota</taxon>
        <taxon>Pezizomycotina</taxon>
        <taxon>Eurotiomycetes</taxon>
        <taxon>Chaetothyriomycetidae</taxon>
        <taxon>Chaetothyriales</taxon>
        <taxon>Herpotrichiellaceae</taxon>
        <taxon>Exophiala</taxon>
    </lineage>
</organism>
<comment type="catalytic activity">
    <reaction evidence="2">
        <text>xyloglucan + H2O = xyloglucan oligosaccharides.</text>
        <dbReference type="EC" id="3.2.1.151"/>
    </reaction>
</comment>
<evidence type="ECO:0000256" key="3">
    <source>
        <dbReference type="ARBA" id="ARBA00038882"/>
    </source>
</evidence>